<sequence length="150" mass="16621">MADQTDVLIQQWLSRWEQIRHSENQRAAMTNIILALAAAGIGFISQKGLVSSVLIVSIALMLLGAFGAVSSAKYYERFRLHLREAGAIRARIDEKYPDLKLGELADSTWREQGVEFPRLSKMPLYGLWIALHLGILGSGALVSMLIVGRL</sequence>
<dbReference type="AlphaFoldDB" id="A0AAW4JJV4"/>
<evidence type="ECO:0008006" key="4">
    <source>
        <dbReference type="Google" id="ProtNLM"/>
    </source>
</evidence>
<proteinExistence type="predicted"/>
<dbReference type="RefSeq" id="WP_208577570.1">
    <property type="nucleotide sequence ID" value="NZ_JAGFVQ010000035.1"/>
</dbReference>
<comment type="caution">
    <text evidence="2">The sequence shown here is derived from an EMBL/GenBank/DDBJ whole genome shotgun (WGS) entry which is preliminary data.</text>
</comment>
<organism evidence="2 3">
    <name type="scientific">Micromonospora tulbaghiae</name>
    <dbReference type="NCBI Taxonomy" id="479978"/>
    <lineage>
        <taxon>Bacteria</taxon>
        <taxon>Bacillati</taxon>
        <taxon>Actinomycetota</taxon>
        <taxon>Actinomycetes</taxon>
        <taxon>Micromonosporales</taxon>
        <taxon>Micromonosporaceae</taxon>
        <taxon>Micromonospora</taxon>
    </lineage>
</organism>
<evidence type="ECO:0000313" key="3">
    <source>
        <dbReference type="Proteomes" id="UP000669887"/>
    </source>
</evidence>
<name>A0AAW4JJV4_9ACTN</name>
<dbReference type="EMBL" id="JAGFVQ010000035">
    <property type="protein sequence ID" value="MBO4142087.1"/>
    <property type="molecule type" value="Genomic_DNA"/>
</dbReference>
<accession>A0AAW4JJV4</accession>
<keyword evidence="1" id="KW-0472">Membrane</keyword>
<gene>
    <name evidence="2" type="ORF">J5U46_18185</name>
</gene>
<evidence type="ECO:0000313" key="2">
    <source>
        <dbReference type="EMBL" id="MBO4142087.1"/>
    </source>
</evidence>
<protein>
    <recommendedName>
        <fullName evidence="4">DUF202 domain-containing protein</fullName>
    </recommendedName>
</protein>
<feature type="transmembrane region" description="Helical" evidence="1">
    <location>
        <begin position="125"/>
        <end position="147"/>
    </location>
</feature>
<keyword evidence="1" id="KW-1133">Transmembrane helix</keyword>
<feature type="transmembrane region" description="Helical" evidence="1">
    <location>
        <begin position="50"/>
        <end position="69"/>
    </location>
</feature>
<reference evidence="2" key="1">
    <citation type="submission" date="2021-03" db="EMBL/GenBank/DDBJ databases">
        <title>X isolated from Micromonospora tulbaghiae.</title>
        <authorList>
            <person name="Stennett H.L."/>
        </authorList>
    </citation>
    <scope>NUCLEOTIDE SEQUENCE</scope>
    <source>
        <strain evidence="2">28M1-20</strain>
    </source>
</reference>
<evidence type="ECO:0000256" key="1">
    <source>
        <dbReference type="SAM" id="Phobius"/>
    </source>
</evidence>
<feature type="transmembrane region" description="Helical" evidence="1">
    <location>
        <begin position="27"/>
        <end position="44"/>
    </location>
</feature>
<dbReference type="Proteomes" id="UP000669887">
    <property type="component" value="Unassembled WGS sequence"/>
</dbReference>
<keyword evidence="1" id="KW-0812">Transmembrane</keyword>